<protein>
    <recommendedName>
        <fullName evidence="1">DNA polymerase III beta sliding clamp C-terminal domain-containing protein</fullName>
    </recommendedName>
</protein>
<dbReference type="GO" id="GO:0009360">
    <property type="term" value="C:DNA polymerase III complex"/>
    <property type="evidence" value="ECO:0007669"/>
    <property type="project" value="InterPro"/>
</dbReference>
<sequence>MEPSTAHASLPSDYAIIIPTECGNSVSIDASVLQSAVDRDRVSVVVLDKVKAIKLSFIEDKLVLSSASSDQGDASEGLSVDCEGSEYATKASEIIRETVIDAIQNSGA</sequence>
<feature type="domain" description="DNA polymerase III beta sliding clamp C-terminal" evidence="1">
    <location>
        <begin position="17"/>
        <end position="86"/>
    </location>
</feature>
<dbReference type="GO" id="GO:0003887">
    <property type="term" value="F:DNA-directed DNA polymerase activity"/>
    <property type="evidence" value="ECO:0007669"/>
    <property type="project" value="InterPro"/>
</dbReference>
<proteinExistence type="predicted"/>
<dbReference type="Pfam" id="PF02768">
    <property type="entry name" value="DNA_pol3_beta_3"/>
    <property type="match status" value="1"/>
</dbReference>
<dbReference type="InterPro" id="IPR046938">
    <property type="entry name" value="DNA_clamp_sf"/>
</dbReference>
<evidence type="ECO:0000259" key="1">
    <source>
        <dbReference type="Pfam" id="PF02768"/>
    </source>
</evidence>
<accession>A0A161IRD7</accession>
<gene>
    <name evidence="2" type="ORF">P029_04385</name>
</gene>
<dbReference type="GO" id="GO:0008408">
    <property type="term" value="F:3'-5' exonuclease activity"/>
    <property type="evidence" value="ECO:0007669"/>
    <property type="project" value="InterPro"/>
</dbReference>
<dbReference type="RefSeq" id="WP_044143373.1">
    <property type="nucleotide sequence ID" value="NZ_CP015376.1"/>
</dbReference>
<evidence type="ECO:0000313" key="2">
    <source>
        <dbReference type="EMBL" id="ANC34548.1"/>
    </source>
</evidence>
<dbReference type="Proteomes" id="UP000053801">
    <property type="component" value="Chromosome"/>
</dbReference>
<evidence type="ECO:0000313" key="3">
    <source>
        <dbReference type="Proteomes" id="UP000053801"/>
    </source>
</evidence>
<dbReference type="Gene3D" id="3.10.150.10">
    <property type="entry name" value="DNA Polymerase III, subunit A, domain 2"/>
    <property type="match status" value="1"/>
</dbReference>
<organism evidence="2 3">
    <name type="scientific">Anaplasma phagocytophilum str. Norway variant2</name>
    <dbReference type="NCBI Taxonomy" id="1392507"/>
    <lineage>
        <taxon>Bacteria</taxon>
        <taxon>Pseudomonadati</taxon>
        <taxon>Pseudomonadota</taxon>
        <taxon>Alphaproteobacteria</taxon>
        <taxon>Rickettsiales</taxon>
        <taxon>Anaplasmataceae</taxon>
        <taxon>Anaplasma</taxon>
        <taxon>phagocytophilum group</taxon>
    </lineage>
</organism>
<dbReference type="InterPro" id="IPR022635">
    <property type="entry name" value="DNA_polIII_beta_C"/>
</dbReference>
<dbReference type="SUPFAM" id="SSF55979">
    <property type="entry name" value="DNA clamp"/>
    <property type="match status" value="1"/>
</dbReference>
<reference evidence="2 3" key="2">
    <citation type="journal article" date="2014" name="Pathogens">
        <title>Comparative Genomics Identifies a Potential Marker of Human-Virulent Anaplasma phagocytophilum.</title>
        <authorList>
            <person name="Al-Khedery B."/>
            <person name="Barbet A.F."/>
        </authorList>
    </citation>
    <scope>NUCLEOTIDE SEQUENCE [LARGE SCALE GENOMIC DNA]</scope>
    <source>
        <strain evidence="2 3">Norway variant2</strain>
    </source>
</reference>
<dbReference type="AlphaFoldDB" id="A0A161IRD7"/>
<dbReference type="EMBL" id="CP015376">
    <property type="protein sequence ID" value="ANC34548.1"/>
    <property type="molecule type" value="Genomic_DNA"/>
</dbReference>
<reference evidence="2 3" key="1">
    <citation type="journal article" date="2013" name="Pathogens">
        <title>An Emerging Tick-Borne Disease of Humans Is Caused by a Subset of Strains with Conserved Genome Structure.</title>
        <authorList>
            <person name="Barbet A.F."/>
            <person name="Al-Khedery B."/>
            <person name="Stuen S."/>
            <person name="Granquist E.G."/>
            <person name="Felsheim R.F."/>
            <person name="Munderloh U.G."/>
        </authorList>
    </citation>
    <scope>NUCLEOTIDE SEQUENCE [LARGE SCALE GENOMIC DNA]</scope>
    <source>
        <strain evidence="2 3">Norway variant2</strain>
    </source>
</reference>
<name>A0A161IRD7_ANAPH</name>
<dbReference type="GO" id="GO:0006260">
    <property type="term" value="P:DNA replication"/>
    <property type="evidence" value="ECO:0007669"/>
    <property type="project" value="InterPro"/>
</dbReference>
<dbReference type="GO" id="GO:0003677">
    <property type="term" value="F:DNA binding"/>
    <property type="evidence" value="ECO:0007669"/>
    <property type="project" value="InterPro"/>
</dbReference>